<feature type="compositionally biased region" description="Gly residues" evidence="1">
    <location>
        <begin position="48"/>
        <end position="67"/>
    </location>
</feature>
<dbReference type="AlphaFoldDB" id="A0A438CVQ9"/>
<organism evidence="2 3">
    <name type="scientific">Vitis vinifera</name>
    <name type="common">Grape</name>
    <dbReference type="NCBI Taxonomy" id="29760"/>
    <lineage>
        <taxon>Eukaryota</taxon>
        <taxon>Viridiplantae</taxon>
        <taxon>Streptophyta</taxon>
        <taxon>Embryophyta</taxon>
        <taxon>Tracheophyta</taxon>
        <taxon>Spermatophyta</taxon>
        <taxon>Magnoliopsida</taxon>
        <taxon>eudicotyledons</taxon>
        <taxon>Gunneridae</taxon>
        <taxon>Pentapetalae</taxon>
        <taxon>rosids</taxon>
        <taxon>Vitales</taxon>
        <taxon>Vitaceae</taxon>
        <taxon>Viteae</taxon>
        <taxon>Vitis</taxon>
    </lineage>
</organism>
<reference evidence="2 3" key="1">
    <citation type="journal article" date="2018" name="PLoS Genet.">
        <title>Population sequencing reveals clonal diversity and ancestral inbreeding in the grapevine cultivar Chardonnay.</title>
        <authorList>
            <person name="Roach M.J."/>
            <person name="Johnson D.L."/>
            <person name="Bohlmann J."/>
            <person name="van Vuuren H.J."/>
            <person name="Jones S.J."/>
            <person name="Pretorius I.S."/>
            <person name="Schmidt S.A."/>
            <person name="Borneman A.R."/>
        </authorList>
    </citation>
    <scope>NUCLEOTIDE SEQUENCE [LARGE SCALE GENOMIC DNA]</scope>
    <source>
        <strain evidence="3">cv. Chardonnay</strain>
        <tissue evidence="2">Leaf</tissue>
    </source>
</reference>
<evidence type="ECO:0000256" key="1">
    <source>
        <dbReference type="SAM" id="MobiDB-lite"/>
    </source>
</evidence>
<protein>
    <submittedName>
        <fullName evidence="2">Uncharacterized protein</fullName>
    </submittedName>
</protein>
<name>A0A438CVQ9_VITVI</name>
<proteinExistence type="predicted"/>
<evidence type="ECO:0000313" key="3">
    <source>
        <dbReference type="Proteomes" id="UP000288805"/>
    </source>
</evidence>
<accession>A0A438CVQ9</accession>
<dbReference type="EMBL" id="QGNW01001960">
    <property type="protein sequence ID" value="RVW27282.1"/>
    <property type="molecule type" value="Genomic_DNA"/>
</dbReference>
<dbReference type="Proteomes" id="UP000288805">
    <property type="component" value="Unassembled WGS sequence"/>
</dbReference>
<gene>
    <name evidence="2" type="ORF">CK203_103102</name>
</gene>
<comment type="caution">
    <text evidence="2">The sequence shown here is derived from an EMBL/GenBank/DDBJ whole genome shotgun (WGS) entry which is preliminary data.</text>
</comment>
<feature type="region of interest" description="Disordered" evidence="1">
    <location>
        <begin position="48"/>
        <end position="70"/>
    </location>
</feature>
<sequence>MARLVGNLQGFSYMESSQYAMPAINAQLGVEWPGSTVQIPLNWGLSSTGGAGDGTGNGTGDGTGEGSGDCSVKSMGSEFSTLALFCRGQPPDLPFRSCEMGVPVLRSGTRVPNSPSQLRKFSQRIQKCCGMVWQQNALFA</sequence>
<evidence type="ECO:0000313" key="2">
    <source>
        <dbReference type="EMBL" id="RVW27282.1"/>
    </source>
</evidence>